<dbReference type="RefSeq" id="WP_046182532.1">
    <property type="nucleotide sequence ID" value="NZ_JACKSS010000083.1"/>
</dbReference>
<dbReference type="Proteomes" id="UP000193781">
    <property type="component" value="Unassembled WGS sequence"/>
</dbReference>
<evidence type="ECO:0000313" key="2">
    <source>
        <dbReference type="Proteomes" id="UP000193781"/>
    </source>
</evidence>
<comment type="caution">
    <text evidence="1">The sequence shown here is derived from an EMBL/GenBank/DDBJ whole genome shotgun (WGS) entry which is preliminary data.</text>
</comment>
<dbReference type="EMBL" id="LQPH01000138">
    <property type="protein sequence ID" value="ORW19417.1"/>
    <property type="molecule type" value="Genomic_DNA"/>
</dbReference>
<protein>
    <submittedName>
        <fullName evidence="1">Uncharacterized protein</fullName>
    </submittedName>
</protein>
<gene>
    <name evidence="1" type="ORF">AWC17_09050</name>
</gene>
<organism evidence="1 2">
    <name type="scientific">Mycobacterium nebraskense</name>
    <dbReference type="NCBI Taxonomy" id="244292"/>
    <lineage>
        <taxon>Bacteria</taxon>
        <taxon>Bacillati</taxon>
        <taxon>Actinomycetota</taxon>
        <taxon>Actinomycetes</taxon>
        <taxon>Mycobacteriales</taxon>
        <taxon>Mycobacteriaceae</taxon>
        <taxon>Mycobacterium</taxon>
    </lineage>
</organism>
<proteinExistence type="predicted"/>
<sequence length="126" mass="13657">MTWTLLHDRMAFMADVIKAADTDPEAALALVANSPEVPRLFGDEEGLLLSLGQRWITMLVAKLDQAAHEGLSAEDVRADLEDAEPGLHALVRMGSRRSLRVRSLCRGEYVAVGLFGGPTGDRQTVA</sequence>
<evidence type="ECO:0000313" key="1">
    <source>
        <dbReference type="EMBL" id="ORW19417.1"/>
    </source>
</evidence>
<dbReference type="OrthoDB" id="3773711at2"/>
<reference evidence="1 2" key="1">
    <citation type="submission" date="2016-01" db="EMBL/GenBank/DDBJ databases">
        <title>The new phylogeny of the genus Mycobacterium.</title>
        <authorList>
            <person name="Tarcisio F."/>
            <person name="Conor M."/>
            <person name="Antonella G."/>
            <person name="Elisabetta G."/>
            <person name="Giulia F.S."/>
            <person name="Sara T."/>
            <person name="Anna F."/>
            <person name="Clotilde B."/>
            <person name="Roberto B."/>
            <person name="Veronica D.S."/>
            <person name="Fabio R."/>
            <person name="Monica P."/>
            <person name="Olivier J."/>
            <person name="Enrico T."/>
            <person name="Nicola S."/>
        </authorList>
    </citation>
    <scope>NUCLEOTIDE SEQUENCE [LARGE SCALE GENOMIC DNA]</scope>
    <source>
        <strain evidence="1 2">DSM 44803</strain>
    </source>
</reference>
<dbReference type="STRING" id="244292.ABW17_10790"/>
<dbReference type="AlphaFoldDB" id="A0A0F5NG78"/>
<name>A0A0F5NG78_9MYCO</name>
<accession>A0A0F5NG78</accession>
<keyword evidence="2" id="KW-1185">Reference proteome</keyword>